<dbReference type="PANTHER" id="PTHR34070:SF1">
    <property type="entry name" value="DNA ALKYLATION REPAIR PROTEIN"/>
    <property type="match status" value="1"/>
</dbReference>
<name>A0A839K4R6_9FIRM</name>
<dbReference type="InterPro" id="IPR014825">
    <property type="entry name" value="DNA_alkylation"/>
</dbReference>
<dbReference type="Pfam" id="PF08713">
    <property type="entry name" value="DNA_alkylation"/>
    <property type="match status" value="1"/>
</dbReference>
<dbReference type="EMBL" id="JACEGA010000001">
    <property type="protein sequence ID" value="MBB2184616.1"/>
    <property type="molecule type" value="Genomic_DNA"/>
</dbReference>
<evidence type="ECO:0000313" key="1">
    <source>
        <dbReference type="EMBL" id="MBB2184616.1"/>
    </source>
</evidence>
<proteinExistence type="predicted"/>
<dbReference type="PANTHER" id="PTHR34070">
    <property type="entry name" value="ARMADILLO-TYPE FOLD"/>
    <property type="match status" value="1"/>
</dbReference>
<comment type="caution">
    <text evidence="1">The sequence shown here is derived from an EMBL/GenBank/DDBJ whole genome shotgun (WGS) entry which is preliminary data.</text>
</comment>
<keyword evidence="2" id="KW-1185">Reference proteome</keyword>
<dbReference type="SUPFAM" id="SSF48371">
    <property type="entry name" value="ARM repeat"/>
    <property type="match status" value="1"/>
</dbReference>
<sequence length="218" mass="25992">MWYLELFEKLEAEKDEQQSVKMSAYMKERFPFLGLPKPKLNEIMKPYIRQAAKSQDVDWNFIFLCWEKEYREAQYVGMEYIYSVQKKLTDHDLDKLKRLITTKSWWDITDGLDKVIGNLSLHYPSVNDEMLIWSCADNIWLRRVAIDYQQKMKDKTDTALLEKIILNNLGSNEFFINKAIGWSLREYSKVNSDWVKSFLEKQEGKLSRLSVKEASKYL</sequence>
<dbReference type="CDD" id="cd07064">
    <property type="entry name" value="AlkD_like_1"/>
    <property type="match status" value="1"/>
</dbReference>
<dbReference type="InterPro" id="IPR016024">
    <property type="entry name" value="ARM-type_fold"/>
</dbReference>
<dbReference type="Proteomes" id="UP000574276">
    <property type="component" value="Unassembled WGS sequence"/>
</dbReference>
<accession>A0A839K4R6</accession>
<dbReference type="AlphaFoldDB" id="A0A839K4R6"/>
<protein>
    <submittedName>
        <fullName evidence="1">DNA alkylation repair protein</fullName>
    </submittedName>
</protein>
<reference evidence="1 2" key="1">
    <citation type="submission" date="2020-07" db="EMBL/GenBank/DDBJ databases">
        <title>Characterization and genome sequencing of isolate MD1, a novel member within the family Lachnospiraceae.</title>
        <authorList>
            <person name="Rettenmaier R."/>
            <person name="Di Bello L."/>
            <person name="Zinser C."/>
            <person name="Scheitz K."/>
            <person name="Liebl W."/>
            <person name="Zverlov V."/>
        </authorList>
    </citation>
    <scope>NUCLEOTIDE SEQUENCE [LARGE SCALE GENOMIC DNA]</scope>
    <source>
        <strain evidence="1 2">MD1</strain>
    </source>
</reference>
<gene>
    <name evidence="1" type="ORF">H0486_17230</name>
</gene>
<dbReference type="Gene3D" id="1.20.1660.10">
    <property type="entry name" value="Hypothetical protein (EF3068)"/>
    <property type="match status" value="1"/>
</dbReference>
<dbReference type="Gene3D" id="1.25.40.290">
    <property type="entry name" value="ARM repeat domains"/>
    <property type="match status" value="1"/>
</dbReference>
<organism evidence="1 2">
    <name type="scientific">Variimorphobacter saccharofermentans</name>
    <dbReference type="NCBI Taxonomy" id="2755051"/>
    <lineage>
        <taxon>Bacteria</taxon>
        <taxon>Bacillati</taxon>
        <taxon>Bacillota</taxon>
        <taxon>Clostridia</taxon>
        <taxon>Lachnospirales</taxon>
        <taxon>Lachnospiraceae</taxon>
        <taxon>Variimorphobacter</taxon>
    </lineage>
</organism>
<dbReference type="RefSeq" id="WP_228354178.1">
    <property type="nucleotide sequence ID" value="NZ_JACEGA010000001.1"/>
</dbReference>
<evidence type="ECO:0000313" key="2">
    <source>
        <dbReference type="Proteomes" id="UP000574276"/>
    </source>
</evidence>